<dbReference type="PANTHER" id="PTHR33361">
    <property type="entry name" value="GLR0591 PROTEIN"/>
    <property type="match status" value="1"/>
</dbReference>
<sequence>MRRFLMFICLLLAESLCAQPDSKALRALFDTYQEEENRLNPLGATFNGDYRYNDQLPVTFTDSYAAKWEALLQHYLGALSGIRRERLNEQDRLSYDVFEWNTKAALEGLRFKSSRIPLTHFTGMHLTLAQAGGGDGFQPFKTVRDYEQWARRAAGFAVWADSAIRYMRLGMAEGIVLPRALVLKMIPQLEGFVVNDAAESVYFKPVRNFAEDVPEAERARLRELYTALVREHLVPAYRRLATFVKDEYLPAARIADGWGSLPGGATWYAFLVRQSTTGTLTPEAIHQLGLSEVARIRGEMERMKDVAGFNGSLNDYVAFLRAGPGGGGYRTVAEFLAGYKAIEARIAPRLKNLFVTVPKTPLEVRAVEAARAATSPAHYVAGLADGSRAGIFYVPVVDATRARVRESLFLHEGVPGHHYQIMLQRENERLPAFRRLGGFTAFAEGWGLYAESLGKDLGLYTDDYQAMSALLDELYRAARLVVDPGIHAKGWTREQGIRYLQEEALLGERTAMLEVERYMAIPGQALGYKVGSLKLQELRDRYRRQLGAAFDLAQFHHQVLKDGALPLDLLEGKLDAWARSVGGQGR</sequence>
<protein>
    <submittedName>
        <fullName evidence="2">DUF885 family protein</fullName>
    </submittedName>
</protein>
<dbReference type="InterPro" id="IPR010281">
    <property type="entry name" value="DUF885"/>
</dbReference>
<evidence type="ECO:0000313" key="3">
    <source>
        <dbReference type="Proteomes" id="UP001501725"/>
    </source>
</evidence>
<dbReference type="RefSeq" id="WP_345256574.1">
    <property type="nucleotide sequence ID" value="NZ_BAABGY010000008.1"/>
</dbReference>
<gene>
    <name evidence="2" type="ORF">GCM10023184_30120</name>
</gene>
<accession>A0ABP8H7N1</accession>
<keyword evidence="3" id="KW-1185">Reference proteome</keyword>
<feature type="chain" id="PRO_5046139543" evidence="1">
    <location>
        <begin position="19"/>
        <end position="586"/>
    </location>
</feature>
<dbReference type="EMBL" id="BAABGY010000008">
    <property type="protein sequence ID" value="GAA4335382.1"/>
    <property type="molecule type" value="Genomic_DNA"/>
</dbReference>
<evidence type="ECO:0000256" key="1">
    <source>
        <dbReference type="SAM" id="SignalP"/>
    </source>
</evidence>
<comment type="caution">
    <text evidence="2">The sequence shown here is derived from an EMBL/GenBank/DDBJ whole genome shotgun (WGS) entry which is preliminary data.</text>
</comment>
<dbReference type="PANTHER" id="PTHR33361:SF16">
    <property type="entry name" value="DUF885 DOMAIN-CONTAINING PROTEIN"/>
    <property type="match status" value="1"/>
</dbReference>
<dbReference type="Proteomes" id="UP001501725">
    <property type="component" value="Unassembled WGS sequence"/>
</dbReference>
<proteinExistence type="predicted"/>
<keyword evidence="1" id="KW-0732">Signal</keyword>
<organism evidence="2 3">
    <name type="scientific">Flaviaesturariibacter amylovorans</name>
    <dbReference type="NCBI Taxonomy" id="1084520"/>
    <lineage>
        <taxon>Bacteria</taxon>
        <taxon>Pseudomonadati</taxon>
        <taxon>Bacteroidota</taxon>
        <taxon>Chitinophagia</taxon>
        <taxon>Chitinophagales</taxon>
        <taxon>Chitinophagaceae</taxon>
        <taxon>Flaviaestuariibacter</taxon>
    </lineage>
</organism>
<dbReference type="Pfam" id="PF05960">
    <property type="entry name" value="DUF885"/>
    <property type="match status" value="1"/>
</dbReference>
<reference evidence="3" key="1">
    <citation type="journal article" date="2019" name="Int. J. Syst. Evol. Microbiol.">
        <title>The Global Catalogue of Microorganisms (GCM) 10K type strain sequencing project: providing services to taxonomists for standard genome sequencing and annotation.</title>
        <authorList>
            <consortium name="The Broad Institute Genomics Platform"/>
            <consortium name="The Broad Institute Genome Sequencing Center for Infectious Disease"/>
            <person name="Wu L."/>
            <person name="Ma J."/>
        </authorList>
    </citation>
    <scope>NUCLEOTIDE SEQUENCE [LARGE SCALE GENOMIC DNA]</scope>
    <source>
        <strain evidence="3">JCM 17919</strain>
    </source>
</reference>
<name>A0ABP8H7N1_9BACT</name>
<feature type="signal peptide" evidence="1">
    <location>
        <begin position="1"/>
        <end position="18"/>
    </location>
</feature>
<evidence type="ECO:0000313" key="2">
    <source>
        <dbReference type="EMBL" id="GAA4335382.1"/>
    </source>
</evidence>